<feature type="domain" description="Chromo" evidence="2">
    <location>
        <begin position="30"/>
        <end position="71"/>
    </location>
</feature>
<dbReference type="PROSITE" id="PS50013">
    <property type="entry name" value="CHROMO_2"/>
    <property type="match status" value="1"/>
</dbReference>
<evidence type="ECO:0000256" key="1">
    <source>
        <dbReference type="SAM" id="MobiDB-lite"/>
    </source>
</evidence>
<dbReference type="Pfam" id="PF00385">
    <property type="entry name" value="Chromo"/>
    <property type="match status" value="1"/>
</dbReference>
<dbReference type="SUPFAM" id="SSF54160">
    <property type="entry name" value="Chromo domain-like"/>
    <property type="match status" value="1"/>
</dbReference>
<evidence type="ECO:0000313" key="3">
    <source>
        <dbReference type="EMBL" id="CEM37668.1"/>
    </source>
</evidence>
<dbReference type="CDD" id="cd00024">
    <property type="entry name" value="CD_CSD"/>
    <property type="match status" value="1"/>
</dbReference>
<feature type="compositionally biased region" description="Acidic residues" evidence="1">
    <location>
        <begin position="125"/>
        <end position="138"/>
    </location>
</feature>
<protein>
    <recommendedName>
        <fullName evidence="2">Chromo domain-containing protein</fullName>
    </recommendedName>
</protein>
<name>A0A0G4H209_9ALVE</name>
<dbReference type="InterPro" id="IPR000953">
    <property type="entry name" value="Chromo/chromo_shadow_dom"/>
</dbReference>
<gene>
    <name evidence="3" type="ORF">Cvel_24374</name>
</gene>
<feature type="compositionally biased region" description="Basic and acidic residues" evidence="1">
    <location>
        <begin position="1"/>
        <end position="13"/>
    </location>
</feature>
<proteinExistence type="predicted"/>
<dbReference type="InterPro" id="IPR023780">
    <property type="entry name" value="Chromo_domain"/>
</dbReference>
<accession>A0A0G4H209</accession>
<dbReference type="EMBL" id="CDMZ01001794">
    <property type="protein sequence ID" value="CEM37668.1"/>
    <property type="molecule type" value="Genomic_DNA"/>
</dbReference>
<reference evidence="3" key="1">
    <citation type="submission" date="2014-11" db="EMBL/GenBank/DDBJ databases">
        <authorList>
            <person name="Otto D Thomas"/>
            <person name="Naeem Raeece"/>
        </authorList>
    </citation>
    <scope>NUCLEOTIDE SEQUENCE</scope>
</reference>
<dbReference type="AlphaFoldDB" id="A0A0G4H209"/>
<dbReference type="VEuPathDB" id="CryptoDB:Cvel_24374"/>
<sequence length="138" mass="15796">MAVKENGRLDATKTDPLPAIRLPTSTEVEYEVEEILDHRRIDEQVHYLVWWKEESKENASWEPASDVGGPEGGGLYRCFCGKGEWAEVPIEEADEGLREWLEENQYGDMVSQFKTLEAHRKPPPDDESDDEDGDDDED</sequence>
<feature type="region of interest" description="Disordered" evidence="1">
    <location>
        <begin position="112"/>
        <end position="138"/>
    </location>
</feature>
<organism evidence="3">
    <name type="scientific">Chromera velia CCMP2878</name>
    <dbReference type="NCBI Taxonomy" id="1169474"/>
    <lineage>
        <taxon>Eukaryota</taxon>
        <taxon>Sar</taxon>
        <taxon>Alveolata</taxon>
        <taxon>Colpodellida</taxon>
        <taxon>Chromeraceae</taxon>
        <taxon>Chromera</taxon>
    </lineage>
</organism>
<dbReference type="Gene3D" id="2.40.50.40">
    <property type="match status" value="1"/>
</dbReference>
<feature type="region of interest" description="Disordered" evidence="1">
    <location>
        <begin position="1"/>
        <end position="20"/>
    </location>
</feature>
<dbReference type="InterPro" id="IPR016197">
    <property type="entry name" value="Chromo-like_dom_sf"/>
</dbReference>
<evidence type="ECO:0000259" key="2">
    <source>
        <dbReference type="PROSITE" id="PS50013"/>
    </source>
</evidence>